<evidence type="ECO:0000313" key="2">
    <source>
        <dbReference type="Proteomes" id="UP000005396"/>
    </source>
</evidence>
<accession>A8RGA3</accession>
<dbReference type="HOGENOM" id="CLU_099014_0_0_9"/>
<comment type="caution">
    <text evidence="1">The sequence shown here is derived from an EMBL/GenBank/DDBJ whole genome shotgun (WGS) entry which is preliminary data.</text>
</comment>
<gene>
    <name evidence="1" type="ORF">CLOBOL_00086</name>
</gene>
<reference evidence="1 2" key="1">
    <citation type="submission" date="2007-08" db="EMBL/GenBank/DDBJ databases">
        <authorList>
            <person name="Fulton L."/>
            <person name="Clifton S."/>
            <person name="Fulton B."/>
            <person name="Xu J."/>
            <person name="Minx P."/>
            <person name="Pepin K.H."/>
            <person name="Johnson M."/>
            <person name="Thiruvilangam P."/>
            <person name="Bhonagiri V."/>
            <person name="Nash W.E."/>
            <person name="Mardis E.R."/>
            <person name="Wilson R.K."/>
        </authorList>
    </citation>
    <scope>NUCLEOTIDE SEQUENCE [LARGE SCALE GENOMIC DNA]</scope>
    <source>
        <strain evidence="2">ATCC BAA-613 / DSM 15670 / CCUG 46953 / JCM 12243 / WAL 16351</strain>
    </source>
</reference>
<evidence type="ECO:0000313" key="1">
    <source>
        <dbReference type="EMBL" id="EDP19619.1"/>
    </source>
</evidence>
<dbReference type="PaxDb" id="411902-CLOBOL_00086"/>
<sequence>MQTGGIDMSKETANGYYTVYTRQSKKVLEELEKTGEYRVKEEYIRMKNDSISEYYLKLYRWFAERCRERIDVPKGCSLPIWLSMHDEYRLRNTEDTVCFTLRIPREKVHVISEYAWGFRVNYMYVPLNLEDERAFNEELKRYGIENEMALVTESLGNYYPMLKKRIISSWDRVFELKPNSPADELGVCFEIQREWIENIESLT</sequence>
<name>A8RGA3_ENTBW</name>
<dbReference type="EMBL" id="ABCC02000001">
    <property type="protein sequence ID" value="EDP19619.1"/>
    <property type="molecule type" value="Genomic_DNA"/>
</dbReference>
<protein>
    <recommendedName>
        <fullName evidence="3">DUF3841 domain-containing protein</fullName>
    </recommendedName>
</protein>
<reference evidence="1 2" key="2">
    <citation type="submission" date="2007-09" db="EMBL/GenBank/DDBJ databases">
        <title>Draft genome sequence of Clostridium bolteae (ATCC BAA-613).</title>
        <authorList>
            <person name="Sudarsanam P."/>
            <person name="Ley R."/>
            <person name="Guruge J."/>
            <person name="Turnbaugh P.J."/>
            <person name="Mahowald M."/>
            <person name="Liep D."/>
            <person name="Gordon J."/>
        </authorList>
    </citation>
    <scope>NUCLEOTIDE SEQUENCE [LARGE SCALE GENOMIC DNA]</scope>
    <source>
        <strain evidence="2">ATCC BAA-613 / DSM 15670 / CCUG 46953 / JCM 12243 / WAL 16351</strain>
    </source>
</reference>
<dbReference type="Proteomes" id="UP000005396">
    <property type="component" value="Unassembled WGS sequence"/>
</dbReference>
<dbReference type="eggNOG" id="ENOG5030VFQ">
    <property type="taxonomic scope" value="Bacteria"/>
</dbReference>
<evidence type="ECO:0008006" key="3">
    <source>
        <dbReference type="Google" id="ProtNLM"/>
    </source>
</evidence>
<dbReference type="Pfam" id="PF12952">
    <property type="entry name" value="DUF3841"/>
    <property type="match status" value="1"/>
</dbReference>
<dbReference type="AlphaFoldDB" id="A8RGA3"/>
<organism evidence="1 2">
    <name type="scientific">Enterocloster bolteae (strain ATCC BAA-613 / DSM 15670 / CCUG 46953 / JCM 12243 / WAL 16351)</name>
    <name type="common">Clostridium bolteae</name>
    <dbReference type="NCBI Taxonomy" id="411902"/>
    <lineage>
        <taxon>Bacteria</taxon>
        <taxon>Bacillati</taxon>
        <taxon>Bacillota</taxon>
        <taxon>Clostridia</taxon>
        <taxon>Lachnospirales</taxon>
        <taxon>Lachnospiraceae</taxon>
        <taxon>Enterocloster</taxon>
    </lineage>
</organism>
<proteinExistence type="predicted"/>
<dbReference type="InterPro" id="IPR024211">
    <property type="entry name" value="DUF3841"/>
</dbReference>